<organism evidence="3 4">
    <name type="scientific">Aeromonas diversa CDC 2478-85</name>
    <dbReference type="NCBI Taxonomy" id="1268237"/>
    <lineage>
        <taxon>Bacteria</taxon>
        <taxon>Pseudomonadati</taxon>
        <taxon>Pseudomonadota</taxon>
        <taxon>Gammaproteobacteria</taxon>
        <taxon>Aeromonadales</taxon>
        <taxon>Aeromonadaceae</taxon>
        <taxon>Aeromonas</taxon>
    </lineage>
</organism>
<accession>N9U1W0</accession>
<proteinExistence type="predicted"/>
<dbReference type="InterPro" id="IPR051311">
    <property type="entry name" value="DedA_domain"/>
</dbReference>
<keyword evidence="1" id="KW-0472">Membrane</keyword>
<sequence length="193" mass="22043">MKLFSRLYIMVMVWARHRHAPFYLSGTAFIESIFWPIPVDVMLAPMALAKPQKAWHYAGLATLFSVLGALFGYALGYALWEPVVQPMVAAVGYQDKIVLAEQWFEHWGIWVIFIASFTPIPYKVFTVTAGLLHMALLPFIVTSLIGRGMRFFLVAGLMRWGGEKMERKLMHYVDVLGWLCIALAVAAYFWFSK</sequence>
<feature type="domain" description="VTT" evidence="2">
    <location>
        <begin position="54"/>
        <end position="158"/>
    </location>
</feature>
<dbReference type="InterPro" id="IPR032816">
    <property type="entry name" value="VTT_dom"/>
</dbReference>
<dbReference type="PANTHER" id="PTHR42709">
    <property type="entry name" value="ALKALINE PHOSPHATASE LIKE PROTEIN"/>
    <property type="match status" value="1"/>
</dbReference>
<feature type="transmembrane region" description="Helical" evidence="1">
    <location>
        <begin position="20"/>
        <end position="37"/>
    </location>
</feature>
<dbReference type="PANTHER" id="PTHR42709:SF11">
    <property type="entry name" value="DEDA FAMILY PROTEIN"/>
    <property type="match status" value="1"/>
</dbReference>
<feature type="transmembrane region" description="Helical" evidence="1">
    <location>
        <begin position="169"/>
        <end position="191"/>
    </location>
</feature>
<protein>
    <submittedName>
        <fullName evidence="3">DedA family membrane protein</fullName>
    </submittedName>
</protein>
<dbReference type="GO" id="GO:0005886">
    <property type="term" value="C:plasma membrane"/>
    <property type="evidence" value="ECO:0007669"/>
    <property type="project" value="TreeGrafter"/>
</dbReference>
<evidence type="ECO:0000313" key="4">
    <source>
        <dbReference type="Proteomes" id="UP000023775"/>
    </source>
</evidence>
<name>N9U1W0_9GAMM</name>
<reference evidence="3 4" key="1">
    <citation type="journal article" date="2013" name="Genome Announc.">
        <title>Draft Genome Sequence of the Aeromonas diversa Type Strain.</title>
        <authorList>
            <person name="Farfan M."/>
            <person name="Spataro N."/>
            <person name="Sanglas A."/>
            <person name="Albarral V."/>
            <person name="Loren J.G."/>
            <person name="Bosch E."/>
            <person name="Fuste M.C."/>
        </authorList>
    </citation>
    <scope>NUCLEOTIDE SEQUENCE [LARGE SCALE GENOMIC DNA]</scope>
    <source>
        <strain evidence="3 4">2478-85</strain>
    </source>
</reference>
<dbReference type="Pfam" id="PF09335">
    <property type="entry name" value="VTT_dom"/>
    <property type="match status" value="1"/>
</dbReference>
<keyword evidence="1" id="KW-1133">Transmembrane helix</keyword>
<dbReference type="Proteomes" id="UP000023775">
    <property type="component" value="Unassembled WGS sequence"/>
</dbReference>
<evidence type="ECO:0000256" key="1">
    <source>
        <dbReference type="SAM" id="Phobius"/>
    </source>
</evidence>
<dbReference type="eggNOG" id="COG1238">
    <property type="taxonomic scope" value="Bacteria"/>
</dbReference>
<keyword evidence="1" id="KW-0812">Transmembrane</keyword>
<dbReference type="EMBL" id="APVG01000018">
    <property type="protein sequence ID" value="ENY72290.1"/>
    <property type="molecule type" value="Genomic_DNA"/>
</dbReference>
<evidence type="ECO:0000313" key="3">
    <source>
        <dbReference type="EMBL" id="ENY72290.1"/>
    </source>
</evidence>
<gene>
    <name evidence="3" type="ORF">G114_08597</name>
</gene>
<keyword evidence="4" id="KW-1185">Reference proteome</keyword>
<comment type="caution">
    <text evidence="3">The sequence shown here is derived from an EMBL/GenBank/DDBJ whole genome shotgun (WGS) entry which is preliminary data.</text>
</comment>
<feature type="transmembrane region" description="Helical" evidence="1">
    <location>
        <begin position="131"/>
        <end position="157"/>
    </location>
</feature>
<feature type="transmembrane region" description="Helical" evidence="1">
    <location>
        <begin position="107"/>
        <end position="125"/>
    </location>
</feature>
<dbReference type="AlphaFoldDB" id="N9U1W0"/>
<evidence type="ECO:0000259" key="2">
    <source>
        <dbReference type="Pfam" id="PF09335"/>
    </source>
</evidence>
<dbReference type="RefSeq" id="WP_005351732.1">
    <property type="nucleotide sequence ID" value="NZ_APVG01000018.1"/>
</dbReference>
<feature type="transmembrane region" description="Helical" evidence="1">
    <location>
        <begin position="57"/>
        <end position="80"/>
    </location>
</feature>
<dbReference type="PATRIC" id="fig|1268237.3.peg.1695"/>